<proteinExistence type="predicted"/>
<organism evidence="1 2">
    <name type="scientific">Persea americana</name>
    <name type="common">Avocado</name>
    <dbReference type="NCBI Taxonomy" id="3435"/>
    <lineage>
        <taxon>Eukaryota</taxon>
        <taxon>Viridiplantae</taxon>
        <taxon>Streptophyta</taxon>
        <taxon>Embryophyta</taxon>
        <taxon>Tracheophyta</taxon>
        <taxon>Spermatophyta</taxon>
        <taxon>Magnoliopsida</taxon>
        <taxon>Magnoliidae</taxon>
        <taxon>Laurales</taxon>
        <taxon>Lauraceae</taxon>
        <taxon>Persea</taxon>
    </lineage>
</organism>
<evidence type="ECO:0000313" key="2">
    <source>
        <dbReference type="Proteomes" id="UP001234297"/>
    </source>
</evidence>
<sequence length="170" mass="19165">MSRLNEAELGNARPEDVAWLSSLSDTELDMLISLKKLVIQRSKVTGYENLADKFDVKMLRALGVILLEYIRERVKNSSAFSSGGSSRHSGKNWCVFEKEKNEMNINCSLLCATGLSETRGGKTYLVFINARRYINKESDLTIKIHQEEIVLLNPGDSFSFDVNSFVTYQG</sequence>
<gene>
    <name evidence="1" type="ORF">MRB53_023263</name>
</gene>
<keyword evidence="2" id="KW-1185">Reference proteome</keyword>
<comment type="caution">
    <text evidence="1">The sequence shown here is derived from an EMBL/GenBank/DDBJ whole genome shotgun (WGS) entry which is preliminary data.</text>
</comment>
<protein>
    <submittedName>
        <fullName evidence="1">Uncharacterized protein</fullName>
    </submittedName>
</protein>
<evidence type="ECO:0000313" key="1">
    <source>
        <dbReference type="EMBL" id="KAJ8629940.1"/>
    </source>
</evidence>
<dbReference type="Proteomes" id="UP001234297">
    <property type="component" value="Chromosome 7"/>
</dbReference>
<name>A0ACC2L926_PERAE</name>
<accession>A0ACC2L926</accession>
<dbReference type="EMBL" id="CM056815">
    <property type="protein sequence ID" value="KAJ8629940.1"/>
    <property type="molecule type" value="Genomic_DNA"/>
</dbReference>
<reference evidence="1 2" key="1">
    <citation type="journal article" date="2022" name="Hortic Res">
        <title>A haplotype resolved chromosomal level avocado genome allows analysis of novel avocado genes.</title>
        <authorList>
            <person name="Nath O."/>
            <person name="Fletcher S.J."/>
            <person name="Hayward A."/>
            <person name="Shaw L.M."/>
            <person name="Masouleh A.K."/>
            <person name="Furtado A."/>
            <person name="Henry R.J."/>
            <person name="Mitter N."/>
        </authorList>
    </citation>
    <scope>NUCLEOTIDE SEQUENCE [LARGE SCALE GENOMIC DNA]</scope>
    <source>
        <strain evidence="2">cv. Hass</strain>
    </source>
</reference>